<protein>
    <recommendedName>
        <fullName evidence="3">Transposase (putative) gypsy type domain-containing protein</fullName>
    </recommendedName>
</protein>
<organism evidence="4 5">
    <name type="scientific">Eragrostis curvula</name>
    <name type="common">weeping love grass</name>
    <dbReference type="NCBI Taxonomy" id="38414"/>
    <lineage>
        <taxon>Eukaryota</taxon>
        <taxon>Viridiplantae</taxon>
        <taxon>Streptophyta</taxon>
        <taxon>Embryophyta</taxon>
        <taxon>Tracheophyta</taxon>
        <taxon>Spermatophyta</taxon>
        <taxon>Magnoliopsida</taxon>
        <taxon>Liliopsida</taxon>
        <taxon>Poales</taxon>
        <taxon>Poaceae</taxon>
        <taxon>PACMAD clade</taxon>
        <taxon>Chloridoideae</taxon>
        <taxon>Eragrostideae</taxon>
        <taxon>Eragrostidinae</taxon>
        <taxon>Eragrostis</taxon>
    </lineage>
</organism>
<name>A0A5J9UPU3_9POAL</name>
<dbReference type="PANTHER" id="PTHR33026">
    <property type="entry name" value="OS06G0360600 PROTEIN"/>
    <property type="match status" value="1"/>
</dbReference>
<comment type="caution">
    <text evidence="4">The sequence shown here is derived from an EMBL/GenBank/DDBJ whole genome shotgun (WGS) entry which is preliminary data.</text>
</comment>
<feature type="coiled-coil region" evidence="1">
    <location>
        <begin position="614"/>
        <end position="662"/>
    </location>
</feature>
<feature type="region of interest" description="Disordered" evidence="2">
    <location>
        <begin position="299"/>
        <end position="354"/>
    </location>
</feature>
<accession>A0A5J9UPU3</accession>
<feature type="domain" description="Transposase (putative) gypsy type" evidence="3">
    <location>
        <begin position="89"/>
        <end position="151"/>
    </location>
</feature>
<feature type="non-terminal residue" evidence="4">
    <location>
        <position position="1"/>
    </location>
</feature>
<keyword evidence="5" id="KW-1185">Reference proteome</keyword>
<feature type="compositionally biased region" description="Polar residues" evidence="2">
    <location>
        <begin position="7"/>
        <end position="31"/>
    </location>
</feature>
<proteinExistence type="predicted"/>
<feature type="region of interest" description="Disordered" evidence="2">
    <location>
        <begin position="1"/>
        <end position="34"/>
    </location>
</feature>
<dbReference type="PANTHER" id="PTHR33026:SF7">
    <property type="entry name" value="OS03G0100275 PROTEIN"/>
    <property type="match status" value="1"/>
</dbReference>
<sequence length="700" mass="77198">MADASPEKTTSATQEQQEDSNSSTDSPTKAQQLMAAGDIPESMDHWKPGEIDEDYIKELRDLGWISDFVVTKENKGAMCFSFDTTEIPVFESHLICGFNLPPSKFLERVREYYSIELLHLKPQAIALLSIFSTLCECWLGTAPSLDLWRVYHKPRYYSSGLVGCVSFNVRKKASYPHFAYRRSWSGYRWKYFIMDDSSKHDIKGKGLLPFHQGWNKSVPIMDERLKNMTAKVTELVTRGLRGEHIVEEYVRRGFFPLQHREPLAMFGDGPWNPRWLPAGVENIPEDLVEKRLSAILESTKKDKPEGFPLPYSAANPADKDMFGPDPSEGGADNTMVLESSSSEQEPREPPNKSSAEVFADTVLNSPDVQGSGVDLQSLEEKVDDLKSTLVSSVAPKSQAPKPPSPSKPAASESSSQPKPRAPPRTRSSKAKPSEEPPKIKLQPSWKRKLKSLVTTSISQLRKSQGKRAAAVKRPCLRAPGGASLANVPTQALQAPSGTPSSGLNVFGKIVQEVQVAKAWHIKTCKAYSAKVSLLQQEKKELQQKLSESAPSPALTEKDAKISQLEADLASAKQALAESQTAHASEVESLRGANSSLTSSVEAAQCLLIDVLLPLSNLKNKAKLLDEKLALKEQDLQNLQQEVAALNEDKEKLKAIKKEAVEEGNARCIAGSAYTLALFKHHLPHLNLDFVKTGFVCDSVQ</sequence>
<dbReference type="Proteomes" id="UP000324897">
    <property type="component" value="Chromosome 2"/>
</dbReference>
<dbReference type="Pfam" id="PF04195">
    <property type="entry name" value="Transposase_28"/>
    <property type="match status" value="1"/>
</dbReference>
<feature type="region of interest" description="Disordered" evidence="2">
    <location>
        <begin position="388"/>
        <end position="445"/>
    </location>
</feature>
<evidence type="ECO:0000313" key="5">
    <source>
        <dbReference type="Proteomes" id="UP000324897"/>
    </source>
</evidence>
<dbReference type="InterPro" id="IPR007321">
    <property type="entry name" value="Transposase_28"/>
</dbReference>
<dbReference type="AlphaFoldDB" id="A0A5J9UPU3"/>
<dbReference type="EMBL" id="RWGY01000013">
    <property type="protein sequence ID" value="TVU25388.1"/>
    <property type="molecule type" value="Genomic_DNA"/>
</dbReference>
<evidence type="ECO:0000256" key="2">
    <source>
        <dbReference type="SAM" id="MobiDB-lite"/>
    </source>
</evidence>
<evidence type="ECO:0000259" key="3">
    <source>
        <dbReference type="Pfam" id="PF04195"/>
    </source>
</evidence>
<dbReference type="Gramene" id="TVU25388">
    <property type="protein sequence ID" value="TVU25388"/>
    <property type="gene ID" value="EJB05_27883"/>
</dbReference>
<gene>
    <name evidence="4" type="ORF">EJB05_27883</name>
</gene>
<feature type="compositionally biased region" description="Low complexity" evidence="2">
    <location>
        <begin position="407"/>
        <end position="418"/>
    </location>
</feature>
<evidence type="ECO:0000313" key="4">
    <source>
        <dbReference type="EMBL" id="TVU25388.1"/>
    </source>
</evidence>
<keyword evidence="1" id="KW-0175">Coiled coil</keyword>
<feature type="coiled-coil region" evidence="1">
    <location>
        <begin position="524"/>
        <end position="581"/>
    </location>
</feature>
<reference evidence="4 5" key="1">
    <citation type="journal article" date="2019" name="Sci. Rep.">
        <title>A high-quality genome of Eragrostis curvula grass provides insights into Poaceae evolution and supports new strategies to enhance forage quality.</title>
        <authorList>
            <person name="Carballo J."/>
            <person name="Santos B.A.C.M."/>
            <person name="Zappacosta D."/>
            <person name="Garbus I."/>
            <person name="Selva J.P."/>
            <person name="Gallo C.A."/>
            <person name="Diaz A."/>
            <person name="Albertini E."/>
            <person name="Caccamo M."/>
            <person name="Echenique V."/>
        </authorList>
    </citation>
    <scope>NUCLEOTIDE SEQUENCE [LARGE SCALE GENOMIC DNA]</scope>
    <source>
        <strain evidence="5">cv. Victoria</strain>
        <tissue evidence="4">Leaf</tissue>
    </source>
</reference>
<evidence type="ECO:0000256" key="1">
    <source>
        <dbReference type="SAM" id="Coils"/>
    </source>
</evidence>